<dbReference type="CDD" id="cd07093">
    <property type="entry name" value="ALDH_F8_HMSADH"/>
    <property type="match status" value="1"/>
</dbReference>
<evidence type="ECO:0000313" key="9">
    <source>
        <dbReference type="Proteomes" id="UP000663929"/>
    </source>
</evidence>
<evidence type="ECO:0000256" key="3">
    <source>
        <dbReference type="ARBA" id="ARBA00023027"/>
    </source>
</evidence>
<evidence type="ECO:0000256" key="1">
    <source>
        <dbReference type="ARBA" id="ARBA00009986"/>
    </source>
</evidence>
<dbReference type="InterPro" id="IPR016161">
    <property type="entry name" value="Ald_DH/histidinol_DH"/>
</dbReference>
<keyword evidence="9" id="KW-1185">Reference proteome</keyword>
<comment type="similarity">
    <text evidence="1 5">Belongs to the aldehyde dehydrogenase family.</text>
</comment>
<dbReference type="EMBL" id="CP071793">
    <property type="protein sequence ID" value="QTD47812.1"/>
    <property type="molecule type" value="Genomic_DNA"/>
</dbReference>
<dbReference type="SUPFAM" id="SSF53720">
    <property type="entry name" value="ALDH-like"/>
    <property type="match status" value="1"/>
</dbReference>
<feature type="compositionally biased region" description="Basic and acidic residues" evidence="6">
    <location>
        <begin position="49"/>
        <end position="68"/>
    </location>
</feature>
<dbReference type="Pfam" id="PF00171">
    <property type="entry name" value="Aldedh"/>
    <property type="match status" value="1"/>
</dbReference>
<evidence type="ECO:0000256" key="2">
    <source>
        <dbReference type="ARBA" id="ARBA00023002"/>
    </source>
</evidence>
<sequence length="555" mass="60561">MVSRRYLGDLGGEDPQSPPTGVENYLSGSPPAEDLFRFDNTPARRDRRRVGPERRREGADSDAAHRREQGIHMGQHIQIQNFIDGAMVPPCNGNYMDNIEPATGRVYGQVPDSDAHDIGAAVTAAQRAFPAWSATPVEQRARLLERVADLLESRLEAFAKAESRDQGKPVALAKMVDIPRAVSNFRYFAGAIRHHEESATHMDGKALNYTVRKPVGVAGLISPWNLPLYLLTWKIAPALATGNTCVAKPSEMTSMTAWLLAEVLQEAGIPPGVCNLVFGTGPKAGAALVGHPEVPLISFTGGTETARRIIRDSADGFKKLSLELGGKNAYIVYADADLDQCLPTTLRAAFTNQGEVCLCGSRLFVERPIYERFLERFTPMVEAMVVGDPTQPETNMGALISQAHLKKVRGYIALAREEGGTVHCGGTRPDLPSHLDGGYYLRPTIVTGLTPTCRVMQEEIFGPVVTITPFDSEEEVIAFANGTRYGLSATIWTRDVSRAHRTAHAMDAGIIWVNTWMLRDLRTPFGGMKASGVGREGGAHSIDFYTESQNVCIQF</sequence>
<evidence type="ECO:0000256" key="6">
    <source>
        <dbReference type="SAM" id="MobiDB-lite"/>
    </source>
</evidence>
<dbReference type="PANTHER" id="PTHR43720">
    <property type="entry name" value="2-AMINOMUCONIC SEMIALDEHYDE DEHYDROGENASE"/>
    <property type="match status" value="1"/>
</dbReference>
<evidence type="ECO:0000259" key="7">
    <source>
        <dbReference type="Pfam" id="PF00171"/>
    </source>
</evidence>
<reference evidence="8" key="1">
    <citation type="submission" date="2021-03" db="EMBL/GenBank/DDBJ databases">
        <title>Acanthopleuribacteraceae sp. M133.</title>
        <authorList>
            <person name="Wang G."/>
        </authorList>
    </citation>
    <scope>NUCLEOTIDE SEQUENCE</scope>
    <source>
        <strain evidence="8">M133</strain>
    </source>
</reference>
<keyword evidence="2 5" id="KW-0560">Oxidoreductase</keyword>
<name>A0A8A4TF16_SULCO</name>
<organism evidence="8 9">
    <name type="scientific">Sulfidibacter corallicola</name>
    <dbReference type="NCBI Taxonomy" id="2818388"/>
    <lineage>
        <taxon>Bacteria</taxon>
        <taxon>Pseudomonadati</taxon>
        <taxon>Acidobacteriota</taxon>
        <taxon>Holophagae</taxon>
        <taxon>Acanthopleuribacterales</taxon>
        <taxon>Acanthopleuribacteraceae</taxon>
        <taxon>Sulfidibacter</taxon>
    </lineage>
</organism>
<proteinExistence type="inferred from homology"/>
<dbReference type="InterPro" id="IPR016160">
    <property type="entry name" value="Ald_DH_CS_CYS"/>
</dbReference>
<gene>
    <name evidence="8" type="ORF">J3U87_19665</name>
</gene>
<feature type="active site" evidence="4">
    <location>
        <position position="323"/>
    </location>
</feature>
<dbReference type="InterPro" id="IPR015590">
    <property type="entry name" value="Aldehyde_DH_dom"/>
</dbReference>
<dbReference type="InterPro" id="IPR016163">
    <property type="entry name" value="Ald_DH_C"/>
</dbReference>
<dbReference type="PANTHER" id="PTHR43720:SF2">
    <property type="entry name" value="2-AMINOMUCONIC SEMIALDEHYDE DEHYDROGENASE"/>
    <property type="match status" value="1"/>
</dbReference>
<dbReference type="PROSITE" id="PS00070">
    <property type="entry name" value="ALDEHYDE_DEHYDR_CYS"/>
    <property type="match status" value="1"/>
</dbReference>
<feature type="domain" description="Aldehyde dehydrogenase" evidence="7">
    <location>
        <begin position="94"/>
        <end position="551"/>
    </location>
</feature>
<dbReference type="InterPro" id="IPR016162">
    <property type="entry name" value="Ald_DH_N"/>
</dbReference>
<evidence type="ECO:0000256" key="5">
    <source>
        <dbReference type="RuleBase" id="RU003345"/>
    </source>
</evidence>
<dbReference type="FunFam" id="3.40.309.10:FF:000012">
    <property type="entry name" value="Betaine aldehyde dehydrogenase"/>
    <property type="match status" value="1"/>
</dbReference>
<dbReference type="AlphaFoldDB" id="A0A8A4TF16"/>
<dbReference type="GO" id="GO:0004030">
    <property type="term" value="F:aldehyde dehydrogenase [NAD(P)+] activity"/>
    <property type="evidence" value="ECO:0007669"/>
    <property type="project" value="UniProtKB-ARBA"/>
</dbReference>
<dbReference type="PROSITE" id="PS00687">
    <property type="entry name" value="ALDEHYDE_DEHYDR_GLU"/>
    <property type="match status" value="1"/>
</dbReference>
<dbReference type="InterPro" id="IPR029510">
    <property type="entry name" value="Ald_DH_CS_GLU"/>
</dbReference>
<evidence type="ECO:0000256" key="4">
    <source>
        <dbReference type="PROSITE-ProRule" id="PRU10007"/>
    </source>
</evidence>
<dbReference type="KEGG" id="scor:J3U87_19665"/>
<dbReference type="FunFam" id="3.40.605.10:FF:000001">
    <property type="entry name" value="Aldehyde dehydrogenase 1"/>
    <property type="match status" value="1"/>
</dbReference>
<keyword evidence="3" id="KW-0520">NAD</keyword>
<evidence type="ECO:0000313" key="8">
    <source>
        <dbReference type="EMBL" id="QTD47812.1"/>
    </source>
</evidence>
<dbReference type="Gene3D" id="3.40.605.10">
    <property type="entry name" value="Aldehyde Dehydrogenase, Chain A, domain 1"/>
    <property type="match status" value="1"/>
</dbReference>
<protein>
    <submittedName>
        <fullName evidence="8">Aldehyde dehydrogenase</fullName>
    </submittedName>
</protein>
<accession>A0A8A4TF16</accession>
<feature type="region of interest" description="Disordered" evidence="6">
    <location>
        <begin position="1"/>
        <end position="68"/>
    </location>
</feature>
<dbReference type="Gene3D" id="3.40.309.10">
    <property type="entry name" value="Aldehyde Dehydrogenase, Chain A, domain 2"/>
    <property type="match status" value="1"/>
</dbReference>
<dbReference type="Proteomes" id="UP000663929">
    <property type="component" value="Chromosome"/>
</dbReference>